<gene>
    <name evidence="6" type="ORF">O9570_20385</name>
</gene>
<keyword evidence="4" id="KW-0804">Transcription</keyword>
<evidence type="ECO:0000313" key="7">
    <source>
        <dbReference type="Proteomes" id="UP001141992"/>
    </source>
</evidence>
<dbReference type="AlphaFoldDB" id="A0A9X3L0P4"/>
<proteinExistence type="inferred from homology"/>
<feature type="domain" description="LysR substrate-binding" evidence="5">
    <location>
        <begin position="7"/>
        <end position="194"/>
    </location>
</feature>
<dbReference type="EMBL" id="JAPZVI010000018">
    <property type="protein sequence ID" value="MCZ8403825.1"/>
    <property type="molecule type" value="Genomic_DNA"/>
</dbReference>
<dbReference type="InterPro" id="IPR005119">
    <property type="entry name" value="LysR_subst-bd"/>
</dbReference>
<organism evidence="6 7">
    <name type="scientific">Alcaligenes xylosoxydans xylosoxydans</name>
    <name type="common">Achromobacter xylosoxidans</name>
    <dbReference type="NCBI Taxonomy" id="85698"/>
    <lineage>
        <taxon>Bacteria</taxon>
        <taxon>Pseudomonadati</taxon>
        <taxon>Pseudomonadota</taxon>
        <taxon>Betaproteobacteria</taxon>
        <taxon>Burkholderiales</taxon>
        <taxon>Alcaligenaceae</taxon>
        <taxon>Achromobacter</taxon>
    </lineage>
</organism>
<dbReference type="GO" id="GO:0003700">
    <property type="term" value="F:DNA-binding transcription factor activity"/>
    <property type="evidence" value="ECO:0007669"/>
    <property type="project" value="TreeGrafter"/>
</dbReference>
<sequence>MHDATGPFPRLRLAVAPGVPSLQLSALLGLQRAEEPSVRLMLFEVADDVLLEGLREGRYDVGMSLHGNSDPALKTQALWTEKVAVALPPESRLIEHPTLCLADLQKYPIYRWQAEVCSLLDEQLAFLTPVGQERILQTTSFEMMALWVRAGYGVGVSAQSRIESARRWGIGMRLLTDSPYEIVVYLQRPHADSMSISERFEERALRVAAASL</sequence>
<dbReference type="Gene3D" id="3.40.190.10">
    <property type="entry name" value="Periplasmic binding protein-like II"/>
    <property type="match status" value="2"/>
</dbReference>
<name>A0A9X3L0P4_ALCXX</name>
<dbReference type="GO" id="GO:0032993">
    <property type="term" value="C:protein-DNA complex"/>
    <property type="evidence" value="ECO:0007669"/>
    <property type="project" value="TreeGrafter"/>
</dbReference>
<dbReference type="PANTHER" id="PTHR30346">
    <property type="entry name" value="TRANSCRIPTIONAL DUAL REGULATOR HCAR-RELATED"/>
    <property type="match status" value="1"/>
</dbReference>
<dbReference type="Pfam" id="PF03466">
    <property type="entry name" value="LysR_substrate"/>
    <property type="match status" value="1"/>
</dbReference>
<protein>
    <submittedName>
        <fullName evidence="6">Substrate-binding domain-containing protein</fullName>
    </submittedName>
</protein>
<dbReference type="SUPFAM" id="SSF53850">
    <property type="entry name" value="Periplasmic binding protein-like II"/>
    <property type="match status" value="1"/>
</dbReference>
<evidence type="ECO:0000313" key="6">
    <source>
        <dbReference type="EMBL" id="MCZ8403825.1"/>
    </source>
</evidence>
<evidence type="ECO:0000256" key="3">
    <source>
        <dbReference type="ARBA" id="ARBA00023125"/>
    </source>
</evidence>
<reference evidence="6" key="1">
    <citation type="submission" date="2022-12" db="EMBL/GenBank/DDBJ databases">
        <authorList>
            <person name="Voronina O.L."/>
            <person name="Kunda M.S."/>
            <person name="Ryzhova N."/>
            <person name="Aksenova E.I."/>
        </authorList>
    </citation>
    <scope>NUCLEOTIDE SEQUENCE</scope>
    <source>
        <strain evidence="6">SCCH136:Ach223948</strain>
    </source>
</reference>
<dbReference type="RefSeq" id="WP_076467084.1">
    <property type="nucleotide sequence ID" value="NZ_JAPZVI010000018.1"/>
</dbReference>
<evidence type="ECO:0000256" key="2">
    <source>
        <dbReference type="ARBA" id="ARBA00023015"/>
    </source>
</evidence>
<keyword evidence="2" id="KW-0805">Transcription regulation</keyword>
<evidence type="ECO:0000256" key="4">
    <source>
        <dbReference type="ARBA" id="ARBA00023163"/>
    </source>
</evidence>
<comment type="caution">
    <text evidence="6">The sequence shown here is derived from an EMBL/GenBank/DDBJ whole genome shotgun (WGS) entry which is preliminary data.</text>
</comment>
<accession>A0A9X3L0P4</accession>
<evidence type="ECO:0000256" key="1">
    <source>
        <dbReference type="ARBA" id="ARBA00009437"/>
    </source>
</evidence>
<evidence type="ECO:0000259" key="5">
    <source>
        <dbReference type="Pfam" id="PF03466"/>
    </source>
</evidence>
<comment type="similarity">
    <text evidence="1">Belongs to the LysR transcriptional regulatory family.</text>
</comment>
<dbReference type="Proteomes" id="UP001141992">
    <property type="component" value="Unassembled WGS sequence"/>
</dbReference>
<dbReference type="CDD" id="cd05466">
    <property type="entry name" value="PBP2_LTTR_substrate"/>
    <property type="match status" value="1"/>
</dbReference>
<dbReference type="PANTHER" id="PTHR30346:SF0">
    <property type="entry name" value="HCA OPERON TRANSCRIPTIONAL ACTIVATOR HCAR"/>
    <property type="match status" value="1"/>
</dbReference>
<dbReference type="GO" id="GO:0003677">
    <property type="term" value="F:DNA binding"/>
    <property type="evidence" value="ECO:0007669"/>
    <property type="project" value="UniProtKB-KW"/>
</dbReference>
<keyword evidence="3" id="KW-0238">DNA-binding</keyword>